<proteinExistence type="predicted"/>
<dbReference type="InterPro" id="IPR010721">
    <property type="entry name" value="UstE-like"/>
</dbReference>
<feature type="transmembrane region" description="Helical" evidence="1">
    <location>
        <begin position="67"/>
        <end position="84"/>
    </location>
</feature>
<feature type="transmembrane region" description="Helical" evidence="1">
    <location>
        <begin position="178"/>
        <end position="200"/>
    </location>
</feature>
<feature type="transmembrane region" description="Helical" evidence="1">
    <location>
        <begin position="221"/>
        <end position="240"/>
    </location>
</feature>
<name>A0A841R9V6_9SPIO</name>
<dbReference type="PROSITE" id="PS50244">
    <property type="entry name" value="S5A_REDUCTASE"/>
    <property type="match status" value="1"/>
</dbReference>
<feature type="transmembrane region" description="Helical" evidence="1">
    <location>
        <begin position="137"/>
        <end position="166"/>
    </location>
</feature>
<protein>
    <submittedName>
        <fullName evidence="2">Steroid 5-alpha reductase family enzyme</fullName>
    </submittedName>
</protein>
<accession>A0A841R9V6</accession>
<evidence type="ECO:0000256" key="1">
    <source>
        <dbReference type="SAM" id="Phobius"/>
    </source>
</evidence>
<keyword evidence="3" id="KW-1185">Reference proteome</keyword>
<feature type="transmembrane region" description="Helical" evidence="1">
    <location>
        <begin position="246"/>
        <end position="266"/>
    </location>
</feature>
<evidence type="ECO:0000313" key="2">
    <source>
        <dbReference type="EMBL" id="MBB6480027.1"/>
    </source>
</evidence>
<evidence type="ECO:0000313" key="3">
    <source>
        <dbReference type="Proteomes" id="UP000587760"/>
    </source>
</evidence>
<dbReference type="RefSeq" id="WP_184745790.1">
    <property type="nucleotide sequence ID" value="NZ_JACHGJ010000002.1"/>
</dbReference>
<keyword evidence="1" id="KW-1133">Transmembrane helix</keyword>
<dbReference type="PANTHER" id="PTHR32251">
    <property type="entry name" value="3-OXO-5-ALPHA-STEROID 4-DEHYDROGENASE"/>
    <property type="match status" value="1"/>
</dbReference>
<comment type="caution">
    <text evidence="2">The sequence shown here is derived from an EMBL/GenBank/DDBJ whole genome shotgun (WGS) entry which is preliminary data.</text>
</comment>
<sequence>MNKIKSSKSLSMIFILIAYGTASGAGWFAWQAVPADMPLLLKTLIADLSASGIIFLFSLISGNSSCYDAFWSVAPPVLFLIWTTSGQLNQDISLRAVFLLSVTLLWALRLTANWALSWPGLNHEDWRFISLRESTGPFYWIISLIGLHLFPTLLVFISSVPAYFVLTSLQSPLNFMDFIALGTALTAVFFEWLSDFQLAGHRKSADKETPIRRGLWKYSRHPNYFGEVLFWFSLYFFSLAAVPEKFWIGFAPLLMLCQFVFVSIPIMEKRQLQRKKGYDEIREKVSMFFPLPPGKSSL</sequence>
<keyword evidence="1" id="KW-0812">Transmembrane</keyword>
<feature type="transmembrane region" description="Helical" evidence="1">
    <location>
        <begin position="39"/>
        <end position="60"/>
    </location>
</feature>
<dbReference type="Proteomes" id="UP000587760">
    <property type="component" value="Unassembled WGS sequence"/>
</dbReference>
<dbReference type="AlphaFoldDB" id="A0A841R9V6"/>
<dbReference type="PANTHER" id="PTHR32251:SF23">
    <property type="entry name" value="3-OXO-5-ALPHA-STEROID 4-DEHYDROGENASE (DUF1295)"/>
    <property type="match status" value="1"/>
</dbReference>
<keyword evidence="1" id="KW-0472">Membrane</keyword>
<gene>
    <name evidence="2" type="ORF">HNR50_001685</name>
</gene>
<dbReference type="EMBL" id="JACHGJ010000002">
    <property type="protein sequence ID" value="MBB6480027.1"/>
    <property type="molecule type" value="Genomic_DNA"/>
</dbReference>
<dbReference type="GO" id="GO:0016020">
    <property type="term" value="C:membrane"/>
    <property type="evidence" value="ECO:0007669"/>
    <property type="project" value="TreeGrafter"/>
</dbReference>
<dbReference type="Gene3D" id="1.20.120.1630">
    <property type="match status" value="1"/>
</dbReference>
<reference evidence="2 3" key="1">
    <citation type="submission" date="2020-08" db="EMBL/GenBank/DDBJ databases">
        <title>Genomic Encyclopedia of Type Strains, Phase IV (KMG-IV): sequencing the most valuable type-strain genomes for metagenomic binning, comparative biology and taxonomic classification.</title>
        <authorList>
            <person name="Goeker M."/>
        </authorList>
    </citation>
    <scope>NUCLEOTIDE SEQUENCE [LARGE SCALE GENOMIC DNA]</scope>
    <source>
        <strain evidence="2 3">DSM 2461</strain>
    </source>
</reference>
<feature type="transmembrane region" description="Helical" evidence="1">
    <location>
        <begin position="96"/>
        <end position="116"/>
    </location>
</feature>
<feature type="transmembrane region" description="Helical" evidence="1">
    <location>
        <begin position="12"/>
        <end position="33"/>
    </location>
</feature>
<organism evidence="2 3">
    <name type="scientific">Spirochaeta isovalerica</name>
    <dbReference type="NCBI Taxonomy" id="150"/>
    <lineage>
        <taxon>Bacteria</taxon>
        <taxon>Pseudomonadati</taxon>
        <taxon>Spirochaetota</taxon>
        <taxon>Spirochaetia</taxon>
        <taxon>Spirochaetales</taxon>
        <taxon>Spirochaetaceae</taxon>
        <taxon>Spirochaeta</taxon>
    </lineage>
</organism>
<dbReference type="Pfam" id="PF06966">
    <property type="entry name" value="DUF1295"/>
    <property type="match status" value="1"/>
</dbReference>